<dbReference type="OrthoDB" id="5399569at2759"/>
<dbReference type="AlphaFoldDB" id="A0A9P6SRY3"/>
<keyword evidence="2" id="KW-1185">Reference proteome</keyword>
<evidence type="ECO:0000313" key="1">
    <source>
        <dbReference type="EMBL" id="KAF9993967.1"/>
    </source>
</evidence>
<feature type="non-terminal residue" evidence="1">
    <location>
        <position position="126"/>
    </location>
</feature>
<protein>
    <submittedName>
        <fullName evidence="1">Prephenate dehydrogenase (NADP(+))</fullName>
    </submittedName>
</protein>
<evidence type="ECO:0000313" key="2">
    <source>
        <dbReference type="Proteomes" id="UP000749646"/>
    </source>
</evidence>
<dbReference type="EMBL" id="JAAAHW010001694">
    <property type="protein sequence ID" value="KAF9993967.1"/>
    <property type="molecule type" value="Genomic_DNA"/>
</dbReference>
<proteinExistence type="predicted"/>
<accession>A0A9P6SRY3</accession>
<feature type="non-terminal residue" evidence="1">
    <location>
        <position position="1"/>
    </location>
</feature>
<gene>
    <name evidence="1" type="primary">TYR1_4</name>
    <name evidence="1" type="ORF">BGZ65_010444</name>
</gene>
<dbReference type="Proteomes" id="UP000749646">
    <property type="component" value="Unassembled WGS sequence"/>
</dbReference>
<reference evidence="1" key="1">
    <citation type="journal article" date="2020" name="Fungal Divers.">
        <title>Resolving the Mortierellaceae phylogeny through synthesis of multi-gene phylogenetics and phylogenomics.</title>
        <authorList>
            <person name="Vandepol N."/>
            <person name="Liber J."/>
            <person name="Desiro A."/>
            <person name="Na H."/>
            <person name="Kennedy M."/>
            <person name="Barry K."/>
            <person name="Grigoriev I.V."/>
            <person name="Miller A.N."/>
            <person name="O'Donnell K."/>
            <person name="Stajich J.E."/>
            <person name="Bonito G."/>
        </authorList>
    </citation>
    <scope>NUCLEOTIDE SEQUENCE</scope>
    <source>
        <strain evidence="1">MES-2147</strain>
    </source>
</reference>
<organism evidence="1 2">
    <name type="scientific">Modicella reniformis</name>
    <dbReference type="NCBI Taxonomy" id="1440133"/>
    <lineage>
        <taxon>Eukaryota</taxon>
        <taxon>Fungi</taxon>
        <taxon>Fungi incertae sedis</taxon>
        <taxon>Mucoromycota</taxon>
        <taxon>Mortierellomycotina</taxon>
        <taxon>Mortierellomycetes</taxon>
        <taxon>Mortierellales</taxon>
        <taxon>Mortierellaceae</taxon>
        <taxon>Modicella</taxon>
    </lineage>
</organism>
<name>A0A9P6SRY3_9FUNG</name>
<sequence>LKPGNVAVLFKFKIQEKEAEFMARIHAAGNFVFGNRGEREQILLSDNLLDQYSLGSVHKGKIKPNSHLSLLAMMDCWHQHMRFVGKLEYLFLNHLSRMQIQAALYAKEIREDDMELRDVGSWMARV</sequence>
<comment type="caution">
    <text evidence="1">The sequence shown here is derived from an EMBL/GenBank/DDBJ whole genome shotgun (WGS) entry which is preliminary data.</text>
</comment>